<dbReference type="Gene3D" id="3.40.50.300">
    <property type="entry name" value="P-loop containing nucleotide triphosphate hydrolases"/>
    <property type="match status" value="1"/>
</dbReference>
<evidence type="ECO:0000313" key="2">
    <source>
        <dbReference type="Proteomes" id="UP000828390"/>
    </source>
</evidence>
<accession>A0A9D4I6P7</accession>
<organism evidence="1 2">
    <name type="scientific">Dreissena polymorpha</name>
    <name type="common">Zebra mussel</name>
    <name type="synonym">Mytilus polymorpha</name>
    <dbReference type="NCBI Taxonomy" id="45954"/>
    <lineage>
        <taxon>Eukaryota</taxon>
        <taxon>Metazoa</taxon>
        <taxon>Spiralia</taxon>
        <taxon>Lophotrochozoa</taxon>
        <taxon>Mollusca</taxon>
        <taxon>Bivalvia</taxon>
        <taxon>Autobranchia</taxon>
        <taxon>Heteroconchia</taxon>
        <taxon>Euheterodonta</taxon>
        <taxon>Imparidentia</taxon>
        <taxon>Neoheterodontei</taxon>
        <taxon>Myida</taxon>
        <taxon>Dreissenoidea</taxon>
        <taxon>Dreissenidae</taxon>
        <taxon>Dreissena</taxon>
    </lineage>
</organism>
<dbReference type="GO" id="GO:0051959">
    <property type="term" value="F:dynein light intermediate chain binding"/>
    <property type="evidence" value="ECO:0007669"/>
    <property type="project" value="InterPro"/>
</dbReference>
<reference evidence="1" key="2">
    <citation type="submission" date="2020-11" db="EMBL/GenBank/DDBJ databases">
        <authorList>
            <person name="McCartney M.A."/>
            <person name="Auch B."/>
            <person name="Kono T."/>
            <person name="Mallez S."/>
            <person name="Becker A."/>
            <person name="Gohl D.M."/>
            <person name="Silverstein K.A.T."/>
            <person name="Koren S."/>
            <person name="Bechman K.B."/>
            <person name="Herman A."/>
            <person name="Abrahante J.E."/>
            <person name="Garbe J."/>
        </authorList>
    </citation>
    <scope>NUCLEOTIDE SEQUENCE</scope>
    <source>
        <strain evidence="1">Duluth1</strain>
        <tissue evidence="1">Whole animal</tissue>
    </source>
</reference>
<dbReference type="GO" id="GO:0045505">
    <property type="term" value="F:dynein intermediate chain binding"/>
    <property type="evidence" value="ECO:0007669"/>
    <property type="project" value="InterPro"/>
</dbReference>
<dbReference type="PANTHER" id="PTHR22878">
    <property type="entry name" value="DYNEIN HEAVY CHAIN 6, AXONEMAL-LIKE-RELATED"/>
    <property type="match status" value="1"/>
</dbReference>
<evidence type="ECO:0000313" key="1">
    <source>
        <dbReference type="EMBL" id="KAH3750204.1"/>
    </source>
</evidence>
<name>A0A9D4I6P7_DREPO</name>
<dbReference type="AlphaFoldDB" id="A0A9D4I6P7"/>
<proteinExistence type="predicted"/>
<dbReference type="PANTHER" id="PTHR22878:SF66">
    <property type="entry name" value="DYNEIN AXONEMAL HEAVY CHAIN 7"/>
    <property type="match status" value="1"/>
</dbReference>
<dbReference type="GO" id="GO:0030286">
    <property type="term" value="C:dynein complex"/>
    <property type="evidence" value="ECO:0007669"/>
    <property type="project" value="InterPro"/>
</dbReference>
<protein>
    <submittedName>
        <fullName evidence="1">Uncharacterized protein</fullName>
    </submittedName>
</protein>
<dbReference type="Proteomes" id="UP000828390">
    <property type="component" value="Unassembled WGS sequence"/>
</dbReference>
<gene>
    <name evidence="1" type="ORF">DPMN_184723</name>
</gene>
<dbReference type="GO" id="GO:0007018">
    <property type="term" value="P:microtubule-based movement"/>
    <property type="evidence" value="ECO:0007669"/>
    <property type="project" value="InterPro"/>
</dbReference>
<comment type="caution">
    <text evidence="1">The sequence shown here is derived from an EMBL/GenBank/DDBJ whole genome shotgun (WGS) entry which is preliminary data.</text>
</comment>
<keyword evidence="2" id="KW-1185">Reference proteome</keyword>
<reference evidence="1" key="1">
    <citation type="journal article" date="2019" name="bioRxiv">
        <title>The Genome of the Zebra Mussel, Dreissena polymorpha: A Resource for Invasive Species Research.</title>
        <authorList>
            <person name="McCartney M.A."/>
            <person name="Auch B."/>
            <person name="Kono T."/>
            <person name="Mallez S."/>
            <person name="Zhang Y."/>
            <person name="Obille A."/>
            <person name="Becker A."/>
            <person name="Abrahante J.E."/>
            <person name="Garbe J."/>
            <person name="Badalamenti J.P."/>
            <person name="Herman A."/>
            <person name="Mangelson H."/>
            <person name="Liachko I."/>
            <person name="Sullivan S."/>
            <person name="Sone E.D."/>
            <person name="Koren S."/>
            <person name="Silverstein K.A.T."/>
            <person name="Beckman K.B."/>
            <person name="Gohl D.M."/>
        </authorList>
    </citation>
    <scope>NUCLEOTIDE SEQUENCE</scope>
    <source>
        <strain evidence="1">Duluth1</strain>
        <tissue evidence="1">Whole animal</tissue>
    </source>
</reference>
<dbReference type="Pfam" id="PF12775">
    <property type="entry name" value="AAA_7"/>
    <property type="match status" value="1"/>
</dbReference>
<dbReference type="InterPro" id="IPR026983">
    <property type="entry name" value="DHC"/>
</dbReference>
<dbReference type="InterPro" id="IPR027417">
    <property type="entry name" value="P-loop_NTPase"/>
</dbReference>
<sequence length="77" mass="8971">MKAQIFVWNTRDRQTLFLPQDFLLNKLDKEVYKPNIINFSAQTSANQTQNIIMSKLDKRRKGVFGPPLGKRAVSEIY</sequence>
<dbReference type="EMBL" id="JAIWYP010000010">
    <property type="protein sequence ID" value="KAH3750204.1"/>
    <property type="molecule type" value="Genomic_DNA"/>
</dbReference>